<keyword evidence="5 7" id="KW-1133">Transmembrane helix</keyword>
<dbReference type="GO" id="GO:0006605">
    <property type="term" value="P:protein targeting"/>
    <property type="evidence" value="ECO:0007669"/>
    <property type="project" value="InterPro"/>
</dbReference>
<evidence type="ECO:0000256" key="7">
    <source>
        <dbReference type="SAM" id="Phobius"/>
    </source>
</evidence>
<evidence type="ECO:0000313" key="9">
    <source>
        <dbReference type="Proteomes" id="UP000281343"/>
    </source>
</evidence>
<keyword evidence="6 7" id="KW-0472">Membrane</keyword>
<comment type="caution">
    <text evidence="8">The sequence shown here is derived from an EMBL/GenBank/DDBJ whole genome shotgun (WGS) entry which is preliminary data.</text>
</comment>
<comment type="similarity">
    <text evidence="2">Belongs to the FliR/MopE/SpaR family.</text>
</comment>
<dbReference type="EMBL" id="RCNT01000001">
    <property type="protein sequence ID" value="RMA43505.1"/>
    <property type="molecule type" value="Genomic_DNA"/>
</dbReference>
<name>A0A3L9Y7Q4_9RHOB</name>
<keyword evidence="9" id="KW-1185">Reference proteome</keyword>
<dbReference type="PRINTS" id="PR00953">
    <property type="entry name" value="TYPE3IMRPROT"/>
</dbReference>
<dbReference type="GO" id="GO:0005886">
    <property type="term" value="C:plasma membrane"/>
    <property type="evidence" value="ECO:0007669"/>
    <property type="project" value="UniProtKB-SubCell"/>
</dbReference>
<dbReference type="RefSeq" id="WP_121896098.1">
    <property type="nucleotide sequence ID" value="NZ_RCNT01000001.1"/>
</dbReference>
<evidence type="ECO:0000313" key="8">
    <source>
        <dbReference type="EMBL" id="RMA43505.1"/>
    </source>
</evidence>
<gene>
    <name evidence="8" type="ORF">D9R08_00720</name>
</gene>
<keyword evidence="3" id="KW-1003">Cell membrane</keyword>
<feature type="transmembrane region" description="Helical" evidence="7">
    <location>
        <begin position="174"/>
        <end position="202"/>
    </location>
</feature>
<protein>
    <submittedName>
        <fullName evidence="8">Type III secretion protein</fullName>
    </submittedName>
</protein>
<evidence type="ECO:0000256" key="1">
    <source>
        <dbReference type="ARBA" id="ARBA00004651"/>
    </source>
</evidence>
<evidence type="ECO:0000256" key="4">
    <source>
        <dbReference type="ARBA" id="ARBA00022692"/>
    </source>
</evidence>
<evidence type="ECO:0000256" key="5">
    <source>
        <dbReference type="ARBA" id="ARBA00022989"/>
    </source>
</evidence>
<proteinExistence type="inferred from homology"/>
<dbReference type="Proteomes" id="UP000281343">
    <property type="component" value="Unassembled WGS sequence"/>
</dbReference>
<evidence type="ECO:0000256" key="3">
    <source>
        <dbReference type="ARBA" id="ARBA00022475"/>
    </source>
</evidence>
<dbReference type="Pfam" id="PF01311">
    <property type="entry name" value="Bac_export_1"/>
    <property type="match status" value="1"/>
</dbReference>
<dbReference type="PANTHER" id="PTHR30065">
    <property type="entry name" value="FLAGELLAR BIOSYNTHETIC PROTEIN FLIR"/>
    <property type="match status" value="1"/>
</dbReference>
<comment type="subcellular location">
    <subcellularLocation>
        <location evidence="1">Cell membrane</location>
        <topology evidence="1">Multi-pass membrane protein</topology>
    </subcellularLocation>
</comment>
<organism evidence="8 9">
    <name type="scientific">Rhodophyticola porphyridii</name>
    <dbReference type="NCBI Taxonomy" id="1852017"/>
    <lineage>
        <taxon>Bacteria</taxon>
        <taxon>Pseudomonadati</taxon>
        <taxon>Pseudomonadota</taxon>
        <taxon>Alphaproteobacteria</taxon>
        <taxon>Rhodobacterales</taxon>
        <taxon>Roseobacteraceae</taxon>
        <taxon>Rhodophyticola</taxon>
    </lineage>
</organism>
<sequence>MIPLLWELFPALQAWLGVAAAVFLRVGAAFLALPAFGEALIPMRVRLAAAVAFTAILVPAIGPDLLSLPAGNMPPTRFFLTEATIGLMIGVALRLVVHGLQIAGVMAAQATSLSQIMGGALPEAQPAMSNLLMLAGLTLAIMSGLHVHLAEAFLRSYQVLPAGEFPFSGDTGAWIVAQVAATFSLAFSLAAPFLIASLLYNVALGVINKAMPQLMVAFVGAPAITWGGLVLLLVTTPFILPVWFAVFEARLANPFGSP</sequence>
<reference evidence="8 9" key="1">
    <citation type="submission" date="2018-10" db="EMBL/GenBank/DDBJ databases">
        <authorList>
            <person name="Jung H.S."/>
            <person name="Jeon C.O."/>
        </authorList>
    </citation>
    <scope>NUCLEOTIDE SEQUENCE [LARGE SCALE GENOMIC DNA]</scope>
    <source>
        <strain evidence="8 9">MA-7-27</strain>
    </source>
</reference>
<feature type="transmembrane region" description="Helical" evidence="7">
    <location>
        <begin position="45"/>
        <end position="66"/>
    </location>
</feature>
<feature type="transmembrane region" description="Helical" evidence="7">
    <location>
        <begin position="214"/>
        <end position="240"/>
    </location>
</feature>
<feature type="transmembrane region" description="Helical" evidence="7">
    <location>
        <begin position="78"/>
        <end position="97"/>
    </location>
</feature>
<accession>A0A3L9Y7Q4</accession>
<feature type="transmembrane region" description="Helical" evidence="7">
    <location>
        <begin position="12"/>
        <end position="33"/>
    </location>
</feature>
<dbReference type="OrthoDB" id="9779817at2"/>
<evidence type="ECO:0000256" key="2">
    <source>
        <dbReference type="ARBA" id="ARBA00009772"/>
    </source>
</evidence>
<dbReference type="AlphaFoldDB" id="A0A3L9Y7Q4"/>
<keyword evidence="4 7" id="KW-0812">Transmembrane</keyword>
<evidence type="ECO:0000256" key="6">
    <source>
        <dbReference type="ARBA" id="ARBA00023136"/>
    </source>
</evidence>
<dbReference type="InterPro" id="IPR002010">
    <property type="entry name" value="T3SS_IM_R"/>
</dbReference>
<dbReference type="PANTHER" id="PTHR30065:SF8">
    <property type="entry name" value="FLAGELLAR BIOSYNTHETIC PROTEIN FLIR"/>
    <property type="match status" value="1"/>
</dbReference>